<feature type="domain" description="Inositolphosphotransferase Aur1/Ipt1" evidence="6">
    <location>
        <begin position="199"/>
        <end position="365"/>
    </location>
</feature>
<organism evidence="8 9">
    <name type="scientific">Nocardia neocaledoniensis</name>
    <dbReference type="NCBI Taxonomy" id="236511"/>
    <lineage>
        <taxon>Bacteria</taxon>
        <taxon>Bacillati</taxon>
        <taxon>Actinomycetota</taxon>
        <taxon>Actinomycetes</taxon>
        <taxon>Mycobacteriales</taxon>
        <taxon>Nocardiaceae</taxon>
        <taxon>Nocardia</taxon>
    </lineage>
</organism>
<evidence type="ECO:0000256" key="3">
    <source>
        <dbReference type="ARBA" id="ARBA00022989"/>
    </source>
</evidence>
<dbReference type="Pfam" id="PF14378">
    <property type="entry name" value="PAP2_3"/>
    <property type="match status" value="1"/>
</dbReference>
<feature type="transmembrane region" description="Helical" evidence="5">
    <location>
        <begin position="237"/>
        <end position="256"/>
    </location>
</feature>
<dbReference type="AlphaFoldDB" id="A0A317NDT8"/>
<feature type="transmembrane region" description="Helical" evidence="5">
    <location>
        <begin position="329"/>
        <end position="351"/>
    </location>
</feature>
<feature type="transmembrane region" description="Helical" evidence="5">
    <location>
        <begin position="24"/>
        <end position="44"/>
    </location>
</feature>
<comment type="caution">
    <text evidence="8">The sequence shown here is derived from an EMBL/GenBank/DDBJ whole genome shotgun (WGS) entry which is preliminary data.</text>
</comment>
<evidence type="ECO:0000259" key="6">
    <source>
        <dbReference type="Pfam" id="PF14378"/>
    </source>
</evidence>
<evidence type="ECO:0000256" key="1">
    <source>
        <dbReference type="ARBA" id="ARBA00004141"/>
    </source>
</evidence>
<comment type="subcellular location">
    <subcellularLocation>
        <location evidence="1">Membrane</location>
        <topology evidence="1">Multi-pass membrane protein</topology>
    </subcellularLocation>
</comment>
<gene>
    <name evidence="8" type="ORF">DFR69_10788</name>
</gene>
<dbReference type="PANTHER" id="PTHR31310">
    <property type="match status" value="1"/>
</dbReference>
<feature type="transmembrane region" description="Helical" evidence="5">
    <location>
        <begin position="64"/>
        <end position="81"/>
    </location>
</feature>
<dbReference type="EMBL" id="QGTL01000007">
    <property type="protein sequence ID" value="PWV73461.1"/>
    <property type="molecule type" value="Genomic_DNA"/>
</dbReference>
<evidence type="ECO:0000256" key="5">
    <source>
        <dbReference type="SAM" id="Phobius"/>
    </source>
</evidence>
<name>A0A317NDT8_9NOCA</name>
<feature type="transmembrane region" description="Helical" evidence="5">
    <location>
        <begin position="385"/>
        <end position="404"/>
    </location>
</feature>
<reference evidence="8 9" key="1">
    <citation type="submission" date="2018-05" db="EMBL/GenBank/DDBJ databases">
        <title>Genomic Encyclopedia of Type Strains, Phase IV (KMG-IV): sequencing the most valuable type-strain genomes for metagenomic binning, comparative biology and taxonomic classification.</title>
        <authorList>
            <person name="Goeker M."/>
        </authorList>
    </citation>
    <scope>NUCLEOTIDE SEQUENCE [LARGE SCALE GENOMIC DNA]</scope>
    <source>
        <strain evidence="8 9">DSM 44717</strain>
    </source>
</reference>
<feature type="transmembrane region" description="Helical" evidence="5">
    <location>
        <begin position="410"/>
        <end position="436"/>
    </location>
</feature>
<keyword evidence="9" id="KW-1185">Reference proteome</keyword>
<feature type="transmembrane region" description="Helical" evidence="5">
    <location>
        <begin position="204"/>
        <end position="225"/>
    </location>
</feature>
<evidence type="ECO:0000313" key="8">
    <source>
        <dbReference type="EMBL" id="PWV73461.1"/>
    </source>
</evidence>
<evidence type="ECO:0000256" key="4">
    <source>
        <dbReference type="ARBA" id="ARBA00023136"/>
    </source>
</evidence>
<proteinExistence type="predicted"/>
<dbReference type="InterPro" id="IPR052185">
    <property type="entry name" value="IPC_Synthase-Related"/>
</dbReference>
<feature type="transmembrane region" description="Helical" evidence="5">
    <location>
        <begin position="112"/>
        <end position="132"/>
    </location>
</feature>
<dbReference type="Proteomes" id="UP000246410">
    <property type="component" value="Unassembled WGS sequence"/>
</dbReference>
<dbReference type="PANTHER" id="PTHR31310:SF7">
    <property type="entry name" value="PA-PHOSPHATASE RELATED-FAMILY PROTEIN DDB_G0268928"/>
    <property type="match status" value="1"/>
</dbReference>
<dbReference type="InterPro" id="IPR026841">
    <property type="entry name" value="Aur1/Ipt1"/>
</dbReference>
<keyword evidence="3 5" id="KW-1133">Transmembrane helix</keyword>
<keyword evidence="4 5" id="KW-0472">Membrane</keyword>
<sequence>MLVEHPRSAAGGVAAWDRLREPRVLAAVGVSSVLALLIGLQVAASLNGFDGPLASLARDYIGTPKSMSVPWAGLVLALVGVNARRRVYAVSAAVAIDAVYAALRMLDGKPFTVGNGPTIVLTVLAVVAAVRWQGRERTDAVKAAALGALLILATKVGDVWLHVTSAARPAVFDEYLLLADHALGDPSWVLGRVVDALGPEVYAVLHWVYIELPVAAIVVAVWQLRRVVPTGQWPSHYLVRTFLVLGLVGPAFYVLFPVVGPMFAYGADGHGFQVGDFWPMALPPLDHSPAALPFDEFTPRNCMPSMHTAWALSLFIHTRRDIDGTRAPAWLRWGGAFWLAATVAATLGFGYHYGVDLIAGAVLCLTVESALRAPERGWGAFRWRMVGFGAAVFAGLLLSYRYLAVPMAEYPVVAGALVIGAAAGVAIAFHATWFAAAPARVAAPTAVAG</sequence>
<keyword evidence="2 5" id="KW-0812">Transmembrane</keyword>
<feature type="domain" description="DUF5933" evidence="7">
    <location>
        <begin position="27"/>
        <end position="162"/>
    </location>
</feature>
<dbReference type="GO" id="GO:0016020">
    <property type="term" value="C:membrane"/>
    <property type="evidence" value="ECO:0007669"/>
    <property type="project" value="UniProtKB-SubCell"/>
</dbReference>
<feature type="transmembrane region" description="Helical" evidence="5">
    <location>
        <begin position="88"/>
        <end position="106"/>
    </location>
</feature>
<evidence type="ECO:0000259" key="7">
    <source>
        <dbReference type="Pfam" id="PF19356"/>
    </source>
</evidence>
<dbReference type="CDD" id="cd03386">
    <property type="entry name" value="PAP2_Aur1_like"/>
    <property type="match status" value="1"/>
</dbReference>
<protein>
    <submittedName>
        <fullName evidence="8">PAP2 superfamily protein</fullName>
    </submittedName>
</protein>
<dbReference type="Pfam" id="PF19356">
    <property type="entry name" value="DUF5933"/>
    <property type="match status" value="1"/>
</dbReference>
<dbReference type="InterPro" id="IPR045977">
    <property type="entry name" value="DUF5933"/>
</dbReference>
<evidence type="ECO:0000313" key="9">
    <source>
        <dbReference type="Proteomes" id="UP000246410"/>
    </source>
</evidence>
<accession>A0A317NDT8</accession>
<evidence type="ECO:0000256" key="2">
    <source>
        <dbReference type="ARBA" id="ARBA00022692"/>
    </source>
</evidence>